<dbReference type="AlphaFoldDB" id="A0AAW1LSV5"/>
<keyword evidence="3" id="KW-0716">Sensory transduction</keyword>
<keyword evidence="8 11" id="KW-0675">Receptor</keyword>
<protein>
    <submittedName>
        <fullName evidence="11">7tm Odorant receptor</fullName>
    </submittedName>
</protein>
<organism evidence="11 12">
    <name type="scientific">Popillia japonica</name>
    <name type="common">Japanese beetle</name>
    <dbReference type="NCBI Taxonomy" id="7064"/>
    <lineage>
        <taxon>Eukaryota</taxon>
        <taxon>Metazoa</taxon>
        <taxon>Ecdysozoa</taxon>
        <taxon>Arthropoda</taxon>
        <taxon>Hexapoda</taxon>
        <taxon>Insecta</taxon>
        <taxon>Pterygota</taxon>
        <taxon>Neoptera</taxon>
        <taxon>Endopterygota</taxon>
        <taxon>Coleoptera</taxon>
        <taxon>Polyphaga</taxon>
        <taxon>Scarabaeiformia</taxon>
        <taxon>Scarabaeidae</taxon>
        <taxon>Rutelinae</taxon>
        <taxon>Popillia</taxon>
    </lineage>
</organism>
<proteinExistence type="predicted"/>
<evidence type="ECO:0000256" key="4">
    <source>
        <dbReference type="ARBA" id="ARBA00022692"/>
    </source>
</evidence>
<evidence type="ECO:0000256" key="9">
    <source>
        <dbReference type="ARBA" id="ARBA00023224"/>
    </source>
</evidence>
<keyword evidence="5" id="KW-0552">Olfaction</keyword>
<feature type="transmembrane region" description="Helical" evidence="10">
    <location>
        <begin position="7"/>
        <end position="27"/>
    </location>
</feature>
<keyword evidence="9" id="KW-0807">Transducer</keyword>
<keyword evidence="6 10" id="KW-1133">Transmembrane helix</keyword>
<evidence type="ECO:0000256" key="6">
    <source>
        <dbReference type="ARBA" id="ARBA00022989"/>
    </source>
</evidence>
<evidence type="ECO:0000256" key="7">
    <source>
        <dbReference type="ARBA" id="ARBA00023136"/>
    </source>
</evidence>
<dbReference type="Pfam" id="PF02949">
    <property type="entry name" value="7tm_6"/>
    <property type="match status" value="1"/>
</dbReference>
<keyword evidence="2" id="KW-1003">Cell membrane</keyword>
<gene>
    <name evidence="11" type="ORF">QE152_g10013</name>
</gene>
<evidence type="ECO:0000256" key="2">
    <source>
        <dbReference type="ARBA" id="ARBA00022475"/>
    </source>
</evidence>
<dbReference type="GO" id="GO:0007165">
    <property type="term" value="P:signal transduction"/>
    <property type="evidence" value="ECO:0007669"/>
    <property type="project" value="UniProtKB-KW"/>
</dbReference>
<name>A0AAW1LSV5_POPJA</name>
<sequence>MLNRLETILVALIIIVGVLYGVAPLFFSDKPYILDVGFTIDSGVIKTVVLLSQYYFVALSASVIVAYDVIYISSCCYVLIQIKLLHFIIARLEAATSRRKFINCIQHHIFILNLISRIRRQYSFLFLMQYMMTITSICNQLLQLANIRTSILDHRSITAALYLVYMFLEFGVYCVPAEQVGSGVLHLSDVIFSSQWYQLPVQWRSEIIFIMMIAQRETYNVTMGGIYKVNMETLVQMIKTTFTFHTFVNNINVLKK</sequence>
<feature type="transmembrane region" description="Helical" evidence="10">
    <location>
        <begin position="54"/>
        <end position="80"/>
    </location>
</feature>
<comment type="caution">
    <text evidence="11">The sequence shown here is derived from an EMBL/GenBank/DDBJ whole genome shotgun (WGS) entry which is preliminary data.</text>
</comment>
<reference evidence="11 12" key="1">
    <citation type="journal article" date="2024" name="BMC Genomics">
        <title>De novo assembly and annotation of Popillia japonica's genome with initial clues to its potential as an invasive pest.</title>
        <authorList>
            <person name="Cucini C."/>
            <person name="Boschi S."/>
            <person name="Funari R."/>
            <person name="Cardaioli E."/>
            <person name="Iannotti N."/>
            <person name="Marturano G."/>
            <person name="Paoli F."/>
            <person name="Bruttini M."/>
            <person name="Carapelli A."/>
            <person name="Frati F."/>
            <person name="Nardi F."/>
        </authorList>
    </citation>
    <scope>NUCLEOTIDE SEQUENCE [LARGE SCALE GENOMIC DNA]</scope>
    <source>
        <strain evidence="11">DMR45628</strain>
    </source>
</reference>
<evidence type="ECO:0000256" key="10">
    <source>
        <dbReference type="SAM" id="Phobius"/>
    </source>
</evidence>
<dbReference type="GO" id="GO:0005549">
    <property type="term" value="F:odorant binding"/>
    <property type="evidence" value="ECO:0007669"/>
    <property type="project" value="InterPro"/>
</dbReference>
<dbReference type="GO" id="GO:0005886">
    <property type="term" value="C:plasma membrane"/>
    <property type="evidence" value="ECO:0007669"/>
    <property type="project" value="UniProtKB-SubCell"/>
</dbReference>
<dbReference type="PANTHER" id="PTHR21137">
    <property type="entry name" value="ODORANT RECEPTOR"/>
    <property type="match status" value="1"/>
</dbReference>
<accession>A0AAW1LSV5</accession>
<dbReference type="EMBL" id="JASPKY010000088">
    <property type="protein sequence ID" value="KAK9738290.1"/>
    <property type="molecule type" value="Genomic_DNA"/>
</dbReference>
<evidence type="ECO:0000256" key="8">
    <source>
        <dbReference type="ARBA" id="ARBA00023170"/>
    </source>
</evidence>
<feature type="transmembrane region" description="Helical" evidence="10">
    <location>
        <begin position="124"/>
        <end position="144"/>
    </location>
</feature>
<dbReference type="InterPro" id="IPR004117">
    <property type="entry name" value="7tm6_olfct_rcpt"/>
</dbReference>
<dbReference type="PANTHER" id="PTHR21137:SF35">
    <property type="entry name" value="ODORANT RECEPTOR 19A-RELATED"/>
    <property type="match status" value="1"/>
</dbReference>
<evidence type="ECO:0000256" key="3">
    <source>
        <dbReference type="ARBA" id="ARBA00022606"/>
    </source>
</evidence>
<keyword evidence="4 10" id="KW-0812">Transmembrane</keyword>
<evidence type="ECO:0000313" key="11">
    <source>
        <dbReference type="EMBL" id="KAK9738290.1"/>
    </source>
</evidence>
<dbReference type="Proteomes" id="UP001458880">
    <property type="component" value="Unassembled WGS sequence"/>
</dbReference>
<evidence type="ECO:0000256" key="1">
    <source>
        <dbReference type="ARBA" id="ARBA00004651"/>
    </source>
</evidence>
<evidence type="ECO:0000313" key="12">
    <source>
        <dbReference type="Proteomes" id="UP001458880"/>
    </source>
</evidence>
<dbReference type="GO" id="GO:0004984">
    <property type="term" value="F:olfactory receptor activity"/>
    <property type="evidence" value="ECO:0007669"/>
    <property type="project" value="InterPro"/>
</dbReference>
<keyword evidence="12" id="KW-1185">Reference proteome</keyword>
<comment type="subcellular location">
    <subcellularLocation>
        <location evidence="1">Cell membrane</location>
        <topology evidence="1">Multi-pass membrane protein</topology>
    </subcellularLocation>
</comment>
<evidence type="ECO:0000256" key="5">
    <source>
        <dbReference type="ARBA" id="ARBA00022725"/>
    </source>
</evidence>
<keyword evidence="7 10" id="KW-0472">Membrane</keyword>